<gene>
    <name evidence="2" type="ORF">K435DRAFT_974894</name>
</gene>
<evidence type="ECO:0000313" key="3">
    <source>
        <dbReference type="Proteomes" id="UP000297245"/>
    </source>
</evidence>
<proteinExistence type="predicted"/>
<evidence type="ECO:0000313" key="2">
    <source>
        <dbReference type="EMBL" id="THU75285.1"/>
    </source>
</evidence>
<keyword evidence="3" id="KW-1185">Reference proteome</keyword>
<organism evidence="2 3">
    <name type="scientific">Dendrothele bispora (strain CBS 962.96)</name>
    <dbReference type="NCBI Taxonomy" id="1314807"/>
    <lineage>
        <taxon>Eukaryota</taxon>
        <taxon>Fungi</taxon>
        <taxon>Dikarya</taxon>
        <taxon>Basidiomycota</taxon>
        <taxon>Agaricomycotina</taxon>
        <taxon>Agaricomycetes</taxon>
        <taxon>Agaricomycetidae</taxon>
        <taxon>Agaricales</taxon>
        <taxon>Agaricales incertae sedis</taxon>
        <taxon>Dendrothele</taxon>
    </lineage>
</organism>
<feature type="region of interest" description="Disordered" evidence="1">
    <location>
        <begin position="1"/>
        <end position="167"/>
    </location>
</feature>
<feature type="compositionally biased region" description="Polar residues" evidence="1">
    <location>
        <begin position="32"/>
        <end position="44"/>
    </location>
</feature>
<dbReference type="EMBL" id="ML182471">
    <property type="protein sequence ID" value="THU75285.1"/>
    <property type="molecule type" value="Genomic_DNA"/>
</dbReference>
<dbReference type="OrthoDB" id="2119945at2759"/>
<dbReference type="Proteomes" id="UP000297245">
    <property type="component" value="Unassembled WGS sequence"/>
</dbReference>
<protein>
    <submittedName>
        <fullName evidence="2">Uncharacterized protein</fullName>
    </submittedName>
</protein>
<accession>A0A4V4HAG6</accession>
<reference evidence="2 3" key="1">
    <citation type="journal article" date="2019" name="Nat. Ecol. Evol.">
        <title>Megaphylogeny resolves global patterns of mushroom evolution.</title>
        <authorList>
            <person name="Varga T."/>
            <person name="Krizsan K."/>
            <person name="Foldi C."/>
            <person name="Dima B."/>
            <person name="Sanchez-Garcia M."/>
            <person name="Sanchez-Ramirez S."/>
            <person name="Szollosi G.J."/>
            <person name="Szarkandi J.G."/>
            <person name="Papp V."/>
            <person name="Albert L."/>
            <person name="Andreopoulos W."/>
            <person name="Angelini C."/>
            <person name="Antonin V."/>
            <person name="Barry K.W."/>
            <person name="Bougher N.L."/>
            <person name="Buchanan P."/>
            <person name="Buyck B."/>
            <person name="Bense V."/>
            <person name="Catcheside P."/>
            <person name="Chovatia M."/>
            <person name="Cooper J."/>
            <person name="Damon W."/>
            <person name="Desjardin D."/>
            <person name="Finy P."/>
            <person name="Geml J."/>
            <person name="Haridas S."/>
            <person name="Hughes K."/>
            <person name="Justo A."/>
            <person name="Karasinski D."/>
            <person name="Kautmanova I."/>
            <person name="Kiss B."/>
            <person name="Kocsube S."/>
            <person name="Kotiranta H."/>
            <person name="LaButti K.M."/>
            <person name="Lechner B.E."/>
            <person name="Liimatainen K."/>
            <person name="Lipzen A."/>
            <person name="Lukacs Z."/>
            <person name="Mihaltcheva S."/>
            <person name="Morgado L.N."/>
            <person name="Niskanen T."/>
            <person name="Noordeloos M.E."/>
            <person name="Ohm R.A."/>
            <person name="Ortiz-Santana B."/>
            <person name="Ovrebo C."/>
            <person name="Racz N."/>
            <person name="Riley R."/>
            <person name="Savchenko A."/>
            <person name="Shiryaev A."/>
            <person name="Soop K."/>
            <person name="Spirin V."/>
            <person name="Szebenyi C."/>
            <person name="Tomsovsky M."/>
            <person name="Tulloss R.E."/>
            <person name="Uehling J."/>
            <person name="Grigoriev I.V."/>
            <person name="Vagvolgyi C."/>
            <person name="Papp T."/>
            <person name="Martin F.M."/>
            <person name="Miettinen O."/>
            <person name="Hibbett D.S."/>
            <person name="Nagy L.G."/>
        </authorList>
    </citation>
    <scope>NUCLEOTIDE SEQUENCE [LARGE SCALE GENOMIC DNA]</scope>
    <source>
        <strain evidence="2 3">CBS 962.96</strain>
    </source>
</reference>
<feature type="compositionally biased region" description="Polar residues" evidence="1">
    <location>
        <begin position="140"/>
        <end position="167"/>
    </location>
</feature>
<sequence length="203" mass="21325">MPHFAHTRLISSTDNPDTPACSPVDPDVPEFPSNQSLTDDTSQLHLAIVSPTSSPSSSPASSPPSSASSSSSSLSSLSSSSHSSNTSMLKHSEGTAATTVDSSGKGSANSSSSSHTTKSTLSKLGKLKTETHRSSKHRSSGTSADKNTKSKTPLNLGTASQRRSYFSNTEHRKDVVFGPEGTPKSYHVQEWRFAACSLFLVPL</sequence>
<evidence type="ECO:0000256" key="1">
    <source>
        <dbReference type="SAM" id="MobiDB-lite"/>
    </source>
</evidence>
<feature type="compositionally biased region" description="Low complexity" evidence="1">
    <location>
        <begin position="102"/>
        <end position="124"/>
    </location>
</feature>
<name>A0A4V4HAG6_DENBC</name>
<dbReference type="AlphaFoldDB" id="A0A4V4HAG6"/>
<feature type="compositionally biased region" description="Low complexity" evidence="1">
    <location>
        <begin position="50"/>
        <end position="87"/>
    </location>
</feature>